<sequence length="349" mass="39446">MKNNTSYTTESMNNSSSPSQNHISRAEGIVLCTILLLEAIGIVAGNLLTIFQFTLNKKPRKKSFFLVINMAIADMLLGAVSLPLLVILLVGPAYQLWQIEVNTSLLIFFNLLDAIFALASLISAVFISCERFFAIYKPLKHRTLSKKAYRIVLFTAWTLAVCLAVVLTPLWYLVSSKHAFATWMAFPLVFLFVVCGCNIGIYRQYQHRKIAASQQQNRDHQNQRLTRTLLFVSAITVLSWLPLIIANFLIYVLKVSITRNLLFLLTINIFNYLNSLVNPIVYAWRIPEFTKVQSLCCAQGQVTTSREVNKGIADNVAIISPRSPQIRTLATDHTQEEFEQDVVHVDTKL</sequence>
<dbReference type="PANTHER" id="PTHR24246">
    <property type="entry name" value="OLFACTORY RECEPTOR AND ADENOSINE RECEPTOR"/>
    <property type="match status" value="1"/>
</dbReference>
<proteinExistence type="inferred from homology"/>
<protein>
    <recommendedName>
        <fullName evidence="13">G-protein coupled receptors family 1 profile domain-containing protein</fullName>
    </recommendedName>
</protein>
<evidence type="ECO:0000259" key="13">
    <source>
        <dbReference type="PROSITE" id="PS50262"/>
    </source>
</evidence>
<dbReference type="Pfam" id="PF00001">
    <property type="entry name" value="7tm_1"/>
    <property type="match status" value="2"/>
</dbReference>
<dbReference type="PROSITE" id="PS00237">
    <property type="entry name" value="G_PROTEIN_RECEP_F1_1"/>
    <property type="match status" value="1"/>
</dbReference>
<dbReference type="EMBL" id="CALNXI010000644">
    <property type="protein sequence ID" value="CAH3030611.1"/>
    <property type="molecule type" value="Genomic_DNA"/>
</dbReference>
<name>A0ABN8MPF0_9CNID</name>
<dbReference type="Gene3D" id="1.20.1070.10">
    <property type="entry name" value="Rhodopsin 7-helix transmembrane proteins"/>
    <property type="match status" value="1"/>
</dbReference>
<feature type="transmembrane region" description="Helical" evidence="12">
    <location>
        <begin position="262"/>
        <end position="284"/>
    </location>
</feature>
<keyword evidence="8" id="KW-0325">Glycoprotein</keyword>
<dbReference type="PRINTS" id="PR00237">
    <property type="entry name" value="GPCRRHODOPSN"/>
</dbReference>
<feature type="transmembrane region" description="Helical" evidence="12">
    <location>
        <begin position="63"/>
        <end position="94"/>
    </location>
</feature>
<keyword evidence="2" id="KW-1003">Cell membrane</keyword>
<evidence type="ECO:0000256" key="7">
    <source>
        <dbReference type="ARBA" id="ARBA00023170"/>
    </source>
</evidence>
<dbReference type="InterPro" id="IPR017452">
    <property type="entry name" value="GPCR_Rhodpsn_7TM"/>
</dbReference>
<dbReference type="CDD" id="cd00637">
    <property type="entry name" value="7tm_classA_rhodopsin-like"/>
    <property type="match status" value="1"/>
</dbReference>
<comment type="caution">
    <text evidence="14">The sequence shown here is derived from an EMBL/GenBank/DDBJ whole genome shotgun (WGS) entry which is preliminary data.</text>
</comment>
<evidence type="ECO:0000256" key="10">
    <source>
        <dbReference type="RuleBase" id="RU000688"/>
    </source>
</evidence>
<accession>A0ABN8MPF0</accession>
<keyword evidence="6 12" id="KW-0472">Membrane</keyword>
<feature type="transmembrane region" description="Helical" evidence="12">
    <location>
        <begin position="106"/>
        <end position="127"/>
    </location>
</feature>
<evidence type="ECO:0000256" key="3">
    <source>
        <dbReference type="ARBA" id="ARBA00022692"/>
    </source>
</evidence>
<evidence type="ECO:0000256" key="6">
    <source>
        <dbReference type="ARBA" id="ARBA00023136"/>
    </source>
</evidence>
<feature type="transmembrane region" description="Helical" evidence="12">
    <location>
        <begin position="28"/>
        <end position="51"/>
    </location>
</feature>
<dbReference type="InterPro" id="IPR000276">
    <property type="entry name" value="GPCR_Rhodpsn"/>
</dbReference>
<evidence type="ECO:0000313" key="15">
    <source>
        <dbReference type="Proteomes" id="UP001159427"/>
    </source>
</evidence>
<evidence type="ECO:0000256" key="12">
    <source>
        <dbReference type="SAM" id="Phobius"/>
    </source>
</evidence>
<comment type="similarity">
    <text evidence="10">Belongs to the G-protein coupled receptor 1 family.</text>
</comment>
<evidence type="ECO:0000256" key="1">
    <source>
        <dbReference type="ARBA" id="ARBA00004651"/>
    </source>
</evidence>
<keyword evidence="9 10" id="KW-0807">Transducer</keyword>
<feature type="region of interest" description="Disordered" evidence="11">
    <location>
        <begin position="1"/>
        <end position="21"/>
    </location>
</feature>
<feature type="transmembrane region" description="Helical" evidence="12">
    <location>
        <begin position="228"/>
        <end position="250"/>
    </location>
</feature>
<evidence type="ECO:0000256" key="2">
    <source>
        <dbReference type="ARBA" id="ARBA00022475"/>
    </source>
</evidence>
<dbReference type="Proteomes" id="UP001159427">
    <property type="component" value="Unassembled WGS sequence"/>
</dbReference>
<keyword evidence="5 10" id="KW-0297">G-protein coupled receptor</keyword>
<keyword evidence="7 10" id="KW-0675">Receptor</keyword>
<reference evidence="14 15" key="1">
    <citation type="submission" date="2022-05" db="EMBL/GenBank/DDBJ databases">
        <authorList>
            <consortium name="Genoscope - CEA"/>
            <person name="William W."/>
        </authorList>
    </citation>
    <scope>NUCLEOTIDE SEQUENCE [LARGE SCALE GENOMIC DNA]</scope>
</reference>
<keyword evidence="15" id="KW-1185">Reference proteome</keyword>
<evidence type="ECO:0000256" key="4">
    <source>
        <dbReference type="ARBA" id="ARBA00022989"/>
    </source>
</evidence>
<dbReference type="SUPFAM" id="SSF81321">
    <property type="entry name" value="Family A G protein-coupled receptor-like"/>
    <property type="match status" value="1"/>
</dbReference>
<evidence type="ECO:0000313" key="14">
    <source>
        <dbReference type="EMBL" id="CAH3030611.1"/>
    </source>
</evidence>
<feature type="domain" description="G-protein coupled receptors family 1 profile" evidence="13">
    <location>
        <begin position="45"/>
        <end position="282"/>
    </location>
</feature>
<dbReference type="PANTHER" id="PTHR24246:SF27">
    <property type="entry name" value="ADENOSINE RECEPTOR, ISOFORM A"/>
    <property type="match status" value="1"/>
</dbReference>
<organism evidence="14 15">
    <name type="scientific">Porites evermanni</name>
    <dbReference type="NCBI Taxonomy" id="104178"/>
    <lineage>
        <taxon>Eukaryota</taxon>
        <taxon>Metazoa</taxon>
        <taxon>Cnidaria</taxon>
        <taxon>Anthozoa</taxon>
        <taxon>Hexacorallia</taxon>
        <taxon>Scleractinia</taxon>
        <taxon>Fungiina</taxon>
        <taxon>Poritidae</taxon>
        <taxon>Porites</taxon>
    </lineage>
</organism>
<evidence type="ECO:0000256" key="11">
    <source>
        <dbReference type="SAM" id="MobiDB-lite"/>
    </source>
</evidence>
<comment type="subcellular location">
    <subcellularLocation>
        <location evidence="1">Cell membrane</location>
        <topology evidence="1">Multi-pass membrane protein</topology>
    </subcellularLocation>
</comment>
<keyword evidence="3 10" id="KW-0812">Transmembrane</keyword>
<keyword evidence="4 12" id="KW-1133">Transmembrane helix</keyword>
<feature type="transmembrane region" description="Helical" evidence="12">
    <location>
        <begin position="148"/>
        <end position="174"/>
    </location>
</feature>
<evidence type="ECO:0000256" key="8">
    <source>
        <dbReference type="ARBA" id="ARBA00023180"/>
    </source>
</evidence>
<evidence type="ECO:0000256" key="5">
    <source>
        <dbReference type="ARBA" id="ARBA00023040"/>
    </source>
</evidence>
<feature type="transmembrane region" description="Helical" evidence="12">
    <location>
        <begin position="180"/>
        <end position="201"/>
    </location>
</feature>
<gene>
    <name evidence="14" type="ORF">PEVE_00038252</name>
</gene>
<evidence type="ECO:0000256" key="9">
    <source>
        <dbReference type="ARBA" id="ARBA00023224"/>
    </source>
</evidence>
<dbReference type="PROSITE" id="PS50262">
    <property type="entry name" value="G_PROTEIN_RECEP_F1_2"/>
    <property type="match status" value="1"/>
</dbReference>